<dbReference type="PANTHER" id="PTHR34591">
    <property type="entry name" value="OS03G0653100 PROTEIN-RELATED"/>
    <property type="match status" value="1"/>
</dbReference>
<name>A0A1E5WFL6_9POAL</name>
<feature type="non-terminal residue" evidence="1">
    <location>
        <position position="1"/>
    </location>
</feature>
<reference evidence="1 2" key="1">
    <citation type="submission" date="2016-09" db="EMBL/GenBank/DDBJ databases">
        <title>The draft genome of Dichanthelium oligosanthes: A C3 panicoid grass species.</title>
        <authorList>
            <person name="Studer A.J."/>
            <person name="Schnable J.C."/>
            <person name="Brutnell T.P."/>
        </authorList>
    </citation>
    <scope>NUCLEOTIDE SEQUENCE [LARGE SCALE GENOMIC DNA]</scope>
    <source>
        <strain evidence="2">cv. Kellogg 1175</strain>
        <tissue evidence="1">Leaf</tissue>
    </source>
</reference>
<evidence type="ECO:0000313" key="1">
    <source>
        <dbReference type="EMBL" id="OEL36175.1"/>
    </source>
</evidence>
<proteinExistence type="predicted"/>
<feature type="non-terminal residue" evidence="1">
    <location>
        <position position="95"/>
    </location>
</feature>
<accession>A0A1E5WFL6</accession>
<comment type="caution">
    <text evidence="1">The sequence shown here is derived from an EMBL/GenBank/DDBJ whole genome shotgun (WGS) entry which is preliminary data.</text>
</comment>
<dbReference type="AlphaFoldDB" id="A0A1E5WFL6"/>
<evidence type="ECO:0008006" key="3">
    <source>
        <dbReference type="Google" id="ProtNLM"/>
    </source>
</evidence>
<evidence type="ECO:0000313" key="2">
    <source>
        <dbReference type="Proteomes" id="UP000095767"/>
    </source>
</evidence>
<dbReference type="Proteomes" id="UP000095767">
    <property type="component" value="Unassembled WGS sequence"/>
</dbReference>
<organism evidence="1 2">
    <name type="scientific">Dichanthelium oligosanthes</name>
    <dbReference type="NCBI Taxonomy" id="888268"/>
    <lineage>
        <taxon>Eukaryota</taxon>
        <taxon>Viridiplantae</taxon>
        <taxon>Streptophyta</taxon>
        <taxon>Embryophyta</taxon>
        <taxon>Tracheophyta</taxon>
        <taxon>Spermatophyta</taxon>
        <taxon>Magnoliopsida</taxon>
        <taxon>Liliopsida</taxon>
        <taxon>Poales</taxon>
        <taxon>Poaceae</taxon>
        <taxon>PACMAD clade</taxon>
        <taxon>Panicoideae</taxon>
        <taxon>Panicodae</taxon>
        <taxon>Paniceae</taxon>
        <taxon>Dichantheliinae</taxon>
        <taxon>Dichanthelium</taxon>
    </lineage>
</organism>
<gene>
    <name evidence="1" type="ORF">BAE44_0002807</name>
</gene>
<keyword evidence="2" id="KW-1185">Reference proteome</keyword>
<dbReference type="OrthoDB" id="689710at2759"/>
<dbReference type="STRING" id="888268.A0A1E5WFL6"/>
<protein>
    <recommendedName>
        <fullName evidence="3">F-box domain-containing protein</fullName>
    </recommendedName>
</protein>
<dbReference type="SUPFAM" id="SSF81383">
    <property type="entry name" value="F-box domain"/>
    <property type="match status" value="1"/>
</dbReference>
<dbReference type="InterPro" id="IPR036047">
    <property type="entry name" value="F-box-like_dom_sf"/>
</dbReference>
<dbReference type="EMBL" id="LWDX02009953">
    <property type="protein sequence ID" value="OEL36175.1"/>
    <property type="molecule type" value="Genomic_DNA"/>
</dbReference>
<sequence length="95" mass="10332">LPEDILAPLAPRGLAVARAVCRSWRAAVDSRRLLRADLLPLSLTGIFISFDTHDSPVYFSRPLTGPTRVSGRMDYLRSSAETAIVSGHCNGLLLL</sequence>